<comment type="subcellular location">
    <subcellularLocation>
        <location evidence="1">Cell membrane</location>
        <topology evidence="1">Multi-pass membrane protein</topology>
    </subcellularLocation>
</comment>
<evidence type="ECO:0000256" key="4">
    <source>
        <dbReference type="ARBA" id="ARBA00022989"/>
    </source>
</evidence>
<name>A0A9J6RKN6_9GAMM</name>
<protein>
    <submittedName>
        <fullName evidence="9">Wzz/FepE/Etk N-terminal domain-containing protein</fullName>
    </submittedName>
</protein>
<feature type="transmembrane region" description="Helical" evidence="6">
    <location>
        <begin position="30"/>
        <end position="48"/>
    </location>
</feature>
<evidence type="ECO:0000256" key="5">
    <source>
        <dbReference type="ARBA" id="ARBA00023136"/>
    </source>
</evidence>
<evidence type="ECO:0000259" key="7">
    <source>
        <dbReference type="Pfam" id="PF02706"/>
    </source>
</evidence>
<dbReference type="Pfam" id="PF13807">
    <property type="entry name" value="GNVR"/>
    <property type="match status" value="1"/>
</dbReference>
<reference evidence="9 10" key="1">
    <citation type="submission" date="2022-12" db="EMBL/GenBank/DDBJ databases">
        <title>Dasania phycosphaerae sp. nov., isolated from particulate material of the south coast of Korea.</title>
        <authorList>
            <person name="Jiang Y."/>
        </authorList>
    </citation>
    <scope>NUCLEOTIDE SEQUENCE [LARGE SCALE GENOMIC DNA]</scope>
    <source>
        <strain evidence="9 10">GY-19</strain>
    </source>
</reference>
<evidence type="ECO:0000256" key="1">
    <source>
        <dbReference type="ARBA" id="ARBA00004651"/>
    </source>
</evidence>
<dbReference type="RefSeq" id="WP_258330703.1">
    <property type="nucleotide sequence ID" value="NZ_JAPTGG010000003.1"/>
</dbReference>
<dbReference type="InterPro" id="IPR003856">
    <property type="entry name" value="LPS_length_determ_N"/>
</dbReference>
<dbReference type="Pfam" id="PF02706">
    <property type="entry name" value="Wzz"/>
    <property type="match status" value="1"/>
</dbReference>
<proteinExistence type="predicted"/>
<sequence>MQASRLVDNQSQDEVDLFALAAALWARKGLVIAVMLAVVGLAALYLTYAPKVYEAKVYLSEVQPADIAILNAADRYMSQPAAVTKELAFALLQKNLNSIAMATAYFKQDMEGVYRQGGDKRSVAELVRGGFLKSLGVTKPDKGSEYLAVTYQYMDPRYTAKWLNGYISYVDNKTRHELLKAAIDNKVLAINEYKKQVASLRSVYEKRLQDRIVLLEEAYSIAKQLGFEKPVSSNAGNKILISNLDESLLYMRGSEVLRAELDALKSRTQRDSFIPDIRFIQEKITYLESLTFNVNEIKVVNIDGWAVEPESSVKPKKALVLVLAGMLGGLLGVFVVLIQWAIDNRKYGE</sequence>
<accession>A0A9J6RKN6</accession>
<keyword evidence="3 6" id="KW-0812">Transmembrane</keyword>
<dbReference type="Proteomes" id="UP001069090">
    <property type="component" value="Unassembled WGS sequence"/>
</dbReference>
<evidence type="ECO:0000259" key="8">
    <source>
        <dbReference type="Pfam" id="PF13807"/>
    </source>
</evidence>
<dbReference type="AlphaFoldDB" id="A0A9J6RKN6"/>
<evidence type="ECO:0000313" key="9">
    <source>
        <dbReference type="EMBL" id="MCZ0864549.1"/>
    </source>
</evidence>
<keyword evidence="10" id="KW-1185">Reference proteome</keyword>
<comment type="caution">
    <text evidence="9">The sequence shown here is derived from an EMBL/GenBank/DDBJ whole genome shotgun (WGS) entry which is preliminary data.</text>
</comment>
<feature type="domain" description="Polysaccharide chain length determinant N-terminal" evidence="7">
    <location>
        <begin position="13"/>
        <end position="71"/>
    </location>
</feature>
<keyword evidence="2" id="KW-1003">Cell membrane</keyword>
<dbReference type="InterPro" id="IPR050445">
    <property type="entry name" value="Bact_polysacc_biosynth/exp"/>
</dbReference>
<feature type="domain" description="Tyrosine-protein kinase G-rich" evidence="8">
    <location>
        <begin position="294"/>
        <end position="339"/>
    </location>
</feature>
<evidence type="ECO:0000256" key="6">
    <source>
        <dbReference type="SAM" id="Phobius"/>
    </source>
</evidence>
<evidence type="ECO:0000313" key="10">
    <source>
        <dbReference type="Proteomes" id="UP001069090"/>
    </source>
</evidence>
<dbReference type="PANTHER" id="PTHR32309:SF13">
    <property type="entry name" value="FERRIC ENTEROBACTIN TRANSPORT PROTEIN FEPE"/>
    <property type="match status" value="1"/>
</dbReference>
<dbReference type="GO" id="GO:0004713">
    <property type="term" value="F:protein tyrosine kinase activity"/>
    <property type="evidence" value="ECO:0007669"/>
    <property type="project" value="TreeGrafter"/>
</dbReference>
<keyword evidence="5 6" id="KW-0472">Membrane</keyword>
<evidence type="ECO:0000256" key="3">
    <source>
        <dbReference type="ARBA" id="ARBA00022692"/>
    </source>
</evidence>
<keyword evidence="4 6" id="KW-1133">Transmembrane helix</keyword>
<dbReference type="Gene3D" id="3.30.1890.10">
    <property type="entry name" value="FepE-like"/>
    <property type="match status" value="1"/>
</dbReference>
<dbReference type="EMBL" id="JAPTGG010000003">
    <property type="protein sequence ID" value="MCZ0864549.1"/>
    <property type="molecule type" value="Genomic_DNA"/>
</dbReference>
<dbReference type="SUPFAM" id="SSF160355">
    <property type="entry name" value="Bacterial polysaccharide co-polymerase-like"/>
    <property type="match status" value="1"/>
</dbReference>
<dbReference type="GO" id="GO:0005886">
    <property type="term" value="C:plasma membrane"/>
    <property type="evidence" value="ECO:0007669"/>
    <property type="project" value="UniProtKB-SubCell"/>
</dbReference>
<organism evidence="9 10">
    <name type="scientific">Dasania phycosphaerae</name>
    <dbReference type="NCBI Taxonomy" id="2950436"/>
    <lineage>
        <taxon>Bacteria</taxon>
        <taxon>Pseudomonadati</taxon>
        <taxon>Pseudomonadota</taxon>
        <taxon>Gammaproteobacteria</taxon>
        <taxon>Cellvibrionales</taxon>
        <taxon>Spongiibacteraceae</taxon>
        <taxon>Dasania</taxon>
    </lineage>
</organism>
<evidence type="ECO:0000256" key="2">
    <source>
        <dbReference type="ARBA" id="ARBA00022475"/>
    </source>
</evidence>
<feature type="transmembrane region" description="Helical" evidence="6">
    <location>
        <begin position="318"/>
        <end position="342"/>
    </location>
</feature>
<gene>
    <name evidence="9" type="ORF">O0V09_05020</name>
</gene>
<dbReference type="PANTHER" id="PTHR32309">
    <property type="entry name" value="TYROSINE-PROTEIN KINASE"/>
    <property type="match status" value="1"/>
</dbReference>
<dbReference type="InterPro" id="IPR032807">
    <property type="entry name" value="GNVR"/>
</dbReference>